<evidence type="ECO:0000259" key="4">
    <source>
        <dbReference type="PROSITE" id="PS01124"/>
    </source>
</evidence>
<accession>A0A091A161</accession>
<dbReference type="Pfam" id="PF02311">
    <property type="entry name" value="AraC_binding"/>
    <property type="match status" value="1"/>
</dbReference>
<evidence type="ECO:0000313" key="6">
    <source>
        <dbReference type="EMBL" id="MUG26213.1"/>
    </source>
</evidence>
<keyword evidence="7" id="KW-1185">Reference proteome</keyword>
<comment type="caution">
    <text evidence="5">The sequence shown here is derived from an EMBL/GenBank/DDBJ whole genome shotgun (WGS) entry which is preliminary data.</text>
</comment>
<dbReference type="PRINTS" id="PR00032">
    <property type="entry name" value="HTHARAC"/>
</dbReference>
<evidence type="ECO:0000256" key="3">
    <source>
        <dbReference type="ARBA" id="ARBA00023163"/>
    </source>
</evidence>
<dbReference type="Proteomes" id="UP000029278">
    <property type="component" value="Unassembled WGS sequence"/>
</dbReference>
<dbReference type="Gene3D" id="1.10.10.60">
    <property type="entry name" value="Homeodomain-like"/>
    <property type="match status" value="2"/>
</dbReference>
<reference evidence="5 7" key="1">
    <citation type="submission" date="2014-04" db="EMBL/GenBank/DDBJ databases">
        <authorList>
            <person name="Bishop-Lilly K.A."/>
            <person name="Broomall S.M."/>
            <person name="Chain P.S."/>
            <person name="Chertkov O."/>
            <person name="Coyne S.R."/>
            <person name="Daligault H.E."/>
            <person name="Davenport K.W."/>
            <person name="Erkkila T."/>
            <person name="Frey K.G."/>
            <person name="Gibbons H.S."/>
            <person name="Gu W."/>
            <person name="Jaissle J."/>
            <person name="Johnson S.L."/>
            <person name="Koroleva G.I."/>
            <person name="Ladner J.T."/>
            <person name="Lo C.-C."/>
            <person name="Minogue T.D."/>
            <person name="Munk C."/>
            <person name="Palacios G.F."/>
            <person name="Redden C.L."/>
            <person name="Rosenzweig C.N."/>
            <person name="Scholz M.B."/>
            <person name="Teshima H."/>
            <person name="Xu Y."/>
        </authorList>
    </citation>
    <scope>NUCLEOTIDE SEQUENCE [LARGE SCALE GENOMIC DNA]</scope>
    <source>
        <strain evidence="5 7">8244</strain>
    </source>
</reference>
<dbReference type="PANTHER" id="PTHR46796">
    <property type="entry name" value="HTH-TYPE TRANSCRIPTIONAL ACTIVATOR RHAS-RELATED"/>
    <property type="match status" value="1"/>
</dbReference>
<evidence type="ECO:0000313" key="7">
    <source>
        <dbReference type="Proteomes" id="UP000029278"/>
    </source>
</evidence>
<dbReference type="InterPro" id="IPR037923">
    <property type="entry name" value="HTH-like"/>
</dbReference>
<gene>
    <name evidence="5" type="ORF">DJ90_472</name>
    <name evidence="6" type="ORF">GNQ08_28020</name>
</gene>
<dbReference type="InterPro" id="IPR050204">
    <property type="entry name" value="AraC_XylS_family_regulators"/>
</dbReference>
<dbReference type="RefSeq" id="WP_036621043.1">
    <property type="nucleotide sequence ID" value="NZ_BGML01000005.1"/>
</dbReference>
<dbReference type="PATRIC" id="fig|44252.3.peg.1710"/>
<dbReference type="InterPro" id="IPR009057">
    <property type="entry name" value="Homeodomain-like_sf"/>
</dbReference>
<name>A0A091A161_PAEMA</name>
<dbReference type="OrthoDB" id="2371670at2"/>
<protein>
    <submittedName>
        <fullName evidence="5">Cupin domain protein</fullName>
    </submittedName>
    <submittedName>
        <fullName evidence="6">Helix-turn-helix domain-containing protein</fullName>
    </submittedName>
</protein>
<sequence length="277" mass="30305">MSARAFTRFVFSPAANPDLPLLVESIGYNPSQEKITRPNGYPYYHWLQTEEGEGLVTYGSESVVLSSGCGVLLPPGMPHAYEAKRGAGWATYYLTFGGAAAAAILSAFGIRDSALFRWDPETPLAPILGEMLNKVGSGTDLFGLETSAGTYRFLGMLSKFGHASNMSVSRNMEKLAPLLHWMEQEYGNPDIGLEQLAQEIGMSGRHLSKLFQQTLGVSPYAYLTQMRIHKAKEHLAGEPGVTVAAIAGKTGFRDASHFVATFRKHTGMTPQQFRRLH</sequence>
<reference evidence="6 8" key="2">
    <citation type="submission" date="2019-11" db="EMBL/GenBank/DDBJ databases">
        <title>Draft genome sequences of five Paenibacillus species of dairy origin.</title>
        <authorList>
            <person name="Olajide A.M."/>
            <person name="Chen S."/>
            <person name="Lapointe G."/>
        </authorList>
    </citation>
    <scope>NUCLEOTIDE SEQUENCE [LARGE SCALE GENOMIC DNA]</scope>
    <source>
        <strain evidence="6 8">3CT49</strain>
    </source>
</reference>
<dbReference type="Proteomes" id="UP000442469">
    <property type="component" value="Unassembled WGS sequence"/>
</dbReference>
<dbReference type="GO" id="GO:0043565">
    <property type="term" value="F:sequence-specific DNA binding"/>
    <property type="evidence" value="ECO:0007669"/>
    <property type="project" value="InterPro"/>
</dbReference>
<proteinExistence type="predicted"/>
<keyword evidence="3" id="KW-0804">Transcription</keyword>
<dbReference type="EMBL" id="JMQA01000020">
    <property type="protein sequence ID" value="KFN10031.1"/>
    <property type="molecule type" value="Genomic_DNA"/>
</dbReference>
<evidence type="ECO:0000313" key="5">
    <source>
        <dbReference type="EMBL" id="KFN10031.1"/>
    </source>
</evidence>
<dbReference type="EMBL" id="WNZZ01000037">
    <property type="protein sequence ID" value="MUG26213.1"/>
    <property type="molecule type" value="Genomic_DNA"/>
</dbReference>
<dbReference type="GO" id="GO:0003700">
    <property type="term" value="F:DNA-binding transcription factor activity"/>
    <property type="evidence" value="ECO:0007669"/>
    <property type="project" value="InterPro"/>
</dbReference>
<dbReference type="GeneID" id="77012286"/>
<keyword evidence="2" id="KW-0238">DNA-binding</keyword>
<dbReference type="InterPro" id="IPR003313">
    <property type="entry name" value="AraC-bd"/>
</dbReference>
<dbReference type="AlphaFoldDB" id="A0A091A161"/>
<organism evidence="5 7">
    <name type="scientific">Paenibacillus macerans</name>
    <name type="common">Bacillus macerans</name>
    <dbReference type="NCBI Taxonomy" id="44252"/>
    <lineage>
        <taxon>Bacteria</taxon>
        <taxon>Bacillati</taxon>
        <taxon>Bacillota</taxon>
        <taxon>Bacilli</taxon>
        <taxon>Bacillales</taxon>
        <taxon>Paenibacillaceae</taxon>
        <taxon>Paenibacillus</taxon>
    </lineage>
</organism>
<evidence type="ECO:0000313" key="8">
    <source>
        <dbReference type="Proteomes" id="UP000442469"/>
    </source>
</evidence>
<dbReference type="SUPFAM" id="SSF46689">
    <property type="entry name" value="Homeodomain-like"/>
    <property type="match status" value="2"/>
</dbReference>
<evidence type="ECO:0000256" key="2">
    <source>
        <dbReference type="ARBA" id="ARBA00023125"/>
    </source>
</evidence>
<keyword evidence="1" id="KW-0805">Transcription regulation</keyword>
<dbReference type="SMART" id="SM00342">
    <property type="entry name" value="HTH_ARAC"/>
    <property type="match status" value="1"/>
</dbReference>
<dbReference type="Pfam" id="PF12833">
    <property type="entry name" value="HTH_18"/>
    <property type="match status" value="1"/>
</dbReference>
<dbReference type="InterPro" id="IPR020449">
    <property type="entry name" value="Tscrpt_reg_AraC-type_HTH"/>
</dbReference>
<dbReference type="Gene3D" id="2.60.120.280">
    <property type="entry name" value="Regulatory protein AraC"/>
    <property type="match status" value="1"/>
</dbReference>
<dbReference type="InterPro" id="IPR018060">
    <property type="entry name" value="HTH_AraC"/>
</dbReference>
<dbReference type="SUPFAM" id="SSF51215">
    <property type="entry name" value="Regulatory protein AraC"/>
    <property type="match status" value="1"/>
</dbReference>
<dbReference type="PROSITE" id="PS01124">
    <property type="entry name" value="HTH_ARAC_FAMILY_2"/>
    <property type="match status" value="1"/>
</dbReference>
<dbReference type="HOGENOM" id="CLU_000445_88_6_9"/>
<dbReference type="STRING" id="44252.DJ90_472"/>
<evidence type="ECO:0000256" key="1">
    <source>
        <dbReference type="ARBA" id="ARBA00023015"/>
    </source>
</evidence>
<feature type="domain" description="HTH araC/xylS-type" evidence="4">
    <location>
        <begin position="176"/>
        <end position="276"/>
    </location>
</feature>